<comment type="caution">
    <text evidence="3">The sequence shown here is derived from an EMBL/GenBank/DDBJ whole genome shotgun (WGS) entry which is preliminary data.</text>
</comment>
<evidence type="ECO:0000259" key="2">
    <source>
        <dbReference type="Pfam" id="PF01551"/>
    </source>
</evidence>
<dbReference type="Gene3D" id="2.70.70.10">
    <property type="entry name" value="Glucose Permease (Domain IIA)"/>
    <property type="match status" value="1"/>
</dbReference>
<dbReference type="InterPro" id="IPR016047">
    <property type="entry name" value="M23ase_b-sheet_dom"/>
</dbReference>
<organism evidence="3 4">
    <name type="scientific">Ruthenibacterium intestinale</name>
    <dbReference type="NCBI Taxonomy" id="3133163"/>
    <lineage>
        <taxon>Bacteria</taxon>
        <taxon>Bacillati</taxon>
        <taxon>Bacillota</taxon>
        <taxon>Clostridia</taxon>
        <taxon>Eubacteriales</taxon>
        <taxon>Oscillospiraceae</taxon>
        <taxon>Ruthenibacterium</taxon>
    </lineage>
</organism>
<protein>
    <submittedName>
        <fullName evidence="3">M23 family metallopeptidase</fullName>
        <ecNumber evidence="3">3.4.-.-</ecNumber>
    </submittedName>
</protein>
<dbReference type="GO" id="GO:0016787">
    <property type="term" value="F:hydrolase activity"/>
    <property type="evidence" value="ECO:0007669"/>
    <property type="project" value="UniProtKB-KW"/>
</dbReference>
<dbReference type="EMBL" id="JBBMFA010000085">
    <property type="protein sequence ID" value="MEQ2520304.1"/>
    <property type="molecule type" value="Genomic_DNA"/>
</dbReference>
<dbReference type="Proteomes" id="UP001477672">
    <property type="component" value="Unassembled WGS sequence"/>
</dbReference>
<proteinExistence type="predicted"/>
<gene>
    <name evidence="3" type="ORF">WMO24_07665</name>
</gene>
<name>A0ABV1GEW7_9FIRM</name>
<feature type="domain" description="M23ase beta-sheet core" evidence="2">
    <location>
        <begin position="142"/>
        <end position="237"/>
    </location>
</feature>
<evidence type="ECO:0000313" key="3">
    <source>
        <dbReference type="EMBL" id="MEQ2520304.1"/>
    </source>
</evidence>
<dbReference type="SUPFAM" id="SSF51261">
    <property type="entry name" value="Duplicated hybrid motif"/>
    <property type="match status" value="1"/>
</dbReference>
<dbReference type="Pfam" id="PF01551">
    <property type="entry name" value="Peptidase_M23"/>
    <property type="match status" value="1"/>
</dbReference>
<dbReference type="PANTHER" id="PTHR21666">
    <property type="entry name" value="PEPTIDASE-RELATED"/>
    <property type="match status" value="1"/>
</dbReference>
<dbReference type="InterPro" id="IPR011055">
    <property type="entry name" value="Dup_hybrid_motif"/>
</dbReference>
<dbReference type="CDD" id="cd12797">
    <property type="entry name" value="M23_peptidase"/>
    <property type="match status" value="1"/>
</dbReference>
<keyword evidence="3" id="KW-0378">Hydrolase</keyword>
<accession>A0ABV1GEW7</accession>
<feature type="compositionally biased region" description="Low complexity" evidence="1">
    <location>
        <begin position="76"/>
        <end position="108"/>
    </location>
</feature>
<feature type="region of interest" description="Disordered" evidence="1">
    <location>
        <begin position="67"/>
        <end position="122"/>
    </location>
</feature>
<reference evidence="3 4" key="1">
    <citation type="submission" date="2024-03" db="EMBL/GenBank/DDBJ databases">
        <title>Human intestinal bacterial collection.</title>
        <authorList>
            <person name="Pauvert C."/>
            <person name="Hitch T.C.A."/>
            <person name="Clavel T."/>
        </authorList>
    </citation>
    <scope>NUCLEOTIDE SEQUENCE [LARGE SCALE GENOMIC DNA]</scope>
    <source>
        <strain evidence="3 4">CLA-JM-H11</strain>
    </source>
</reference>
<evidence type="ECO:0000313" key="4">
    <source>
        <dbReference type="Proteomes" id="UP001477672"/>
    </source>
</evidence>
<keyword evidence="4" id="KW-1185">Reference proteome</keyword>
<sequence length="241" mass="25963">MSRNTKSQRFWQGKGFYLALALVVAGAALTSFLAINGMVEQLGSNSTSQHIDGEEDIWMADQGAEVDQKQENVPIESSSSSQPQSASSSQPEPSASSAAPSASTTQPAVQEPSFTQPLDGKRLQGFSGDELVYNETMQDWRTHNGLDIRGSMNMGVQAPANGTVTAVYEDPQWGGVVEIECQDVMVRLCGLDRIKCKAGDTVEMGKTIALLGDIPAESGMESHLHVEFTKDGKLVDPENYF</sequence>
<dbReference type="PANTHER" id="PTHR21666:SF270">
    <property type="entry name" value="MUREIN HYDROLASE ACTIVATOR ENVC"/>
    <property type="match status" value="1"/>
</dbReference>
<dbReference type="InterPro" id="IPR050570">
    <property type="entry name" value="Cell_wall_metabolism_enzyme"/>
</dbReference>
<dbReference type="EC" id="3.4.-.-" evidence="3"/>
<dbReference type="RefSeq" id="WP_349215790.1">
    <property type="nucleotide sequence ID" value="NZ_JBBMFA010000085.1"/>
</dbReference>
<evidence type="ECO:0000256" key="1">
    <source>
        <dbReference type="SAM" id="MobiDB-lite"/>
    </source>
</evidence>